<gene>
    <name evidence="2" type="ORF">EDD71_1392</name>
</gene>
<evidence type="ECO:0000259" key="1">
    <source>
        <dbReference type="Pfam" id="PF13612"/>
    </source>
</evidence>
<feature type="domain" description="Transposase DDE" evidence="1">
    <location>
        <begin position="124"/>
        <end position="267"/>
    </location>
</feature>
<dbReference type="OrthoDB" id="57240at2"/>
<comment type="caution">
    <text evidence="2">The sequence shown here is derived from an EMBL/GenBank/DDBJ whole genome shotgun (WGS) entry which is preliminary data.</text>
</comment>
<keyword evidence="3" id="KW-1185">Reference proteome</keyword>
<dbReference type="Proteomes" id="UP000295325">
    <property type="component" value="Unassembled WGS sequence"/>
</dbReference>
<organism evidence="2 3">
    <name type="scientific">Fonticella tunisiensis</name>
    <dbReference type="NCBI Taxonomy" id="1096341"/>
    <lineage>
        <taxon>Bacteria</taxon>
        <taxon>Bacillati</taxon>
        <taxon>Bacillota</taxon>
        <taxon>Clostridia</taxon>
        <taxon>Eubacteriales</taxon>
        <taxon>Clostridiaceae</taxon>
        <taxon>Fonticella</taxon>
    </lineage>
</organism>
<evidence type="ECO:0000313" key="3">
    <source>
        <dbReference type="Proteomes" id="UP000295325"/>
    </source>
</evidence>
<reference evidence="2 3" key="1">
    <citation type="submission" date="2019-03" db="EMBL/GenBank/DDBJ databases">
        <title>Genomic Encyclopedia of Type Strains, Phase IV (KMG-IV): sequencing the most valuable type-strain genomes for metagenomic binning, comparative biology and taxonomic classification.</title>
        <authorList>
            <person name="Goeker M."/>
        </authorList>
    </citation>
    <scope>NUCLEOTIDE SEQUENCE [LARGE SCALE GENOMIC DNA]</scope>
    <source>
        <strain evidence="2 3">DSM 24455</strain>
    </source>
</reference>
<name>A0A4R7K4W0_9CLOT</name>
<dbReference type="NCBIfam" id="NF033520">
    <property type="entry name" value="transpos_IS982"/>
    <property type="match status" value="1"/>
</dbReference>
<dbReference type="AlphaFoldDB" id="A0A4R7K4W0"/>
<protein>
    <submittedName>
        <fullName evidence="2">IS4 family transposase</fullName>
    </submittedName>
</protein>
<proteinExistence type="predicted"/>
<dbReference type="InterPro" id="IPR025668">
    <property type="entry name" value="Tnp_DDE_dom"/>
</dbReference>
<dbReference type="Pfam" id="PF13612">
    <property type="entry name" value="DDE_Tnp_1_3"/>
    <property type="match status" value="1"/>
</dbReference>
<evidence type="ECO:0000313" key="2">
    <source>
        <dbReference type="EMBL" id="TDT46030.1"/>
    </source>
</evidence>
<dbReference type="EMBL" id="SOAZ01000039">
    <property type="protein sequence ID" value="TDT46030.1"/>
    <property type="molecule type" value="Genomic_DNA"/>
</dbReference>
<accession>A0A4R7K4W0</accession>
<sequence>MLDLNKKYFTTEIENLKDFITVAYVIIDEICHVVAPTHVKERRNIKASKMSDSEIITISVVGELLTIYLEKSWFNFCKKNFKDLFPRFCDRSRFNRTRRALFKIIELIHKKLSQLLGYYDSTLGVVDSIPIPVCHFGRATFHKIFKGYVSYGRCPSKKETYYGFKFHLLITLDGYITDFCLTSADIDDRAALWDLVESYHSITILGDKGYIDNHLASELKAGKGITLLPLKRNNSKSQYPKQLRRIIFKLRRRIETTGSQLSCQLNIQGVLARSVWGLITRIKTKILGHGLCYYVNKVFNNESKVSQIKGLILVK</sequence>
<dbReference type="RefSeq" id="WP_133629391.1">
    <property type="nucleotide sequence ID" value="NZ_SOAZ01000039.1"/>
</dbReference>